<feature type="domain" description="Fibronectin type-III" evidence="28">
    <location>
        <begin position="217"/>
        <end position="316"/>
    </location>
</feature>
<evidence type="ECO:0000256" key="8">
    <source>
        <dbReference type="ARBA" id="ARBA00022741"/>
    </source>
</evidence>
<evidence type="ECO:0000313" key="30">
    <source>
        <dbReference type="Proteomes" id="UP001623348"/>
    </source>
</evidence>
<feature type="binding site" evidence="21">
    <location>
        <position position="667"/>
    </location>
    <ligand>
        <name>Mg(2+)</name>
        <dbReference type="ChEBI" id="CHEBI:18420"/>
    </ligand>
</feature>
<feature type="binding site" evidence="21">
    <location>
        <position position="654"/>
    </location>
    <ligand>
        <name>Mg(2+)</name>
        <dbReference type="ChEBI" id="CHEBI:18420"/>
    </ligand>
</feature>
<dbReference type="InterPro" id="IPR000719">
    <property type="entry name" value="Prot_kinase_dom"/>
</dbReference>
<evidence type="ECO:0000256" key="12">
    <source>
        <dbReference type="ARBA" id="ARBA00023136"/>
    </source>
</evidence>
<keyword evidence="13" id="KW-0829">Tyrosine-protein kinase</keyword>
<feature type="transmembrane region" description="Helical" evidence="24">
    <location>
        <begin position="430"/>
        <end position="452"/>
    </location>
</feature>
<evidence type="ECO:0000256" key="4">
    <source>
        <dbReference type="ARBA" id="ARBA00022553"/>
    </source>
</evidence>
<evidence type="ECO:0000256" key="16">
    <source>
        <dbReference type="ARBA" id="ARBA00023180"/>
    </source>
</evidence>
<dbReference type="InterPro" id="IPR050122">
    <property type="entry name" value="RTK"/>
</dbReference>
<dbReference type="FunFam" id="1.10.510.10:FF:000089">
    <property type="entry name" value="Tyrosine-protein kinase receptor TYRO3"/>
    <property type="match status" value="1"/>
</dbReference>
<sequence length="862" mass="93098">MGGPSPVLLVLLAAAALGSGPAPSALWFLENPSNVTSSLGKTVRLRCRVRGAGEPPEMGWWRDGHPLELADSDQAQVPLSEDVWLATSQLSIPAVQLSDAGRYRCWARAGGEQLLSTEAHLELAGLPFFSEEPQDLEVGVDTPFNLSCGARGPPEPVRLLWLRDGAPLNSLLDPLARAPSTLVVPGLNRSSSFSCEAHNARGVATSRTATVTVVPQRPRNLGVVRRGPRWLEVTWEPGASGETPLHLCTVQAVGEDEDLSSVPPGGFYNRVVPVPPFAHRIEGLRPFAAYRARVSCRSTHGPSPWTHWVPMATLEGVPGAPPENVTAERDGSRARVRWAAPRGHLNGVLRGYRLAYRSARAPEVVVDVGLAQEKTLELAPAVQNLSVRVSPYTGAGDGPWSPPVLLPAPGEMPLETQPAVLPAPGLARGWWLAVLALAMLAGLALAMGVLAARRRRKETRFGEAFAPRGEPAVQYRVRSSYSRRTTEATLNSLGISEELKEKLRDVMVDRHRVALGKTLGEGEFGSVMEGQLNQDNCVLKVAVKTMKIAICTRGELEDFLSEAVCMKEFDHPNVMRLIGVCLQSWGAEGLPAPVVILPFMKHGDLHSFLLYSRLGDSPVALPPRRLVGFMADIAAGMAYLSRRNFVHRDLAARNCMLDERLRVCVADFGLSKQMGGGQYYRQGRVAPVPVKWVALESLADRVYTTKSDVWSFGVTMWEIATRGQTPYPGVENSEVYDYLRQGHRLRAPPLCPPHLYELMRRCWAVDPRERPSFEELGGALGATLRGLPPPTPPDPLYVNMEEGGAAGGPPTPNKDGGDPPAPPTPPLPEGAPGRYVVCPPPPESGRPPGDPPAPCAASEEGA</sequence>
<comment type="caution">
    <text evidence="29">The sequence shown here is derived from an EMBL/GenBank/DDBJ whole genome shotgun (WGS) entry which is preliminary data.</text>
</comment>
<dbReference type="FunFam" id="3.30.200.20:FF:000509">
    <property type="entry name" value="Tyrosine-protein kinase receptor UFO"/>
    <property type="match status" value="1"/>
</dbReference>
<keyword evidence="21" id="KW-0460">Magnesium</keyword>
<dbReference type="Pfam" id="PF07714">
    <property type="entry name" value="PK_Tyr_Ser-Thr"/>
    <property type="match status" value="1"/>
</dbReference>
<reference evidence="29 30" key="1">
    <citation type="submission" date="2024-06" db="EMBL/GenBank/DDBJ databases">
        <title>The draft genome of Grus japonensis, version 3.</title>
        <authorList>
            <person name="Nabeshima K."/>
            <person name="Suzuki S."/>
            <person name="Onuma M."/>
        </authorList>
    </citation>
    <scope>NUCLEOTIDE SEQUENCE [LARGE SCALE GENOMIC DNA]</scope>
    <source>
        <strain evidence="29 30">451A</strain>
    </source>
</reference>
<keyword evidence="6 24" id="KW-0812">Transmembrane</keyword>
<dbReference type="Proteomes" id="UP001623348">
    <property type="component" value="Unassembled WGS sequence"/>
</dbReference>
<dbReference type="EC" id="2.7.10.1" evidence="3"/>
<feature type="binding site" evidence="20">
    <location>
        <position position="653"/>
    </location>
    <ligand>
        <name>ATP</name>
        <dbReference type="ChEBI" id="CHEBI:30616"/>
    </ligand>
</feature>
<comment type="similarity">
    <text evidence="2">Belongs to the protein kinase superfamily. CAMK Ser/Thr protein kinase family.</text>
</comment>
<keyword evidence="17" id="KW-0393">Immunoglobulin domain</keyword>
<evidence type="ECO:0000259" key="26">
    <source>
        <dbReference type="PROSITE" id="PS50011"/>
    </source>
</evidence>
<keyword evidence="16" id="KW-0325">Glycoprotein</keyword>
<gene>
    <name evidence="29" type="ORF">GRJ2_002657100</name>
</gene>
<dbReference type="InterPro" id="IPR003598">
    <property type="entry name" value="Ig_sub2"/>
</dbReference>
<evidence type="ECO:0000256" key="22">
    <source>
        <dbReference type="PROSITE-ProRule" id="PRU10141"/>
    </source>
</evidence>
<dbReference type="PANTHER" id="PTHR24416:SF628">
    <property type="entry name" value="TYROSINE-PROTEIN KINASE MER-LIKE"/>
    <property type="match status" value="1"/>
</dbReference>
<keyword evidence="11 24" id="KW-1133">Transmembrane helix</keyword>
<dbReference type="SMART" id="SM00408">
    <property type="entry name" value="IGc2"/>
    <property type="match status" value="2"/>
</dbReference>
<feature type="compositionally biased region" description="Pro residues" evidence="23">
    <location>
        <begin position="838"/>
        <end position="854"/>
    </location>
</feature>
<feature type="binding site" evidence="22">
    <location>
        <position position="544"/>
    </location>
    <ligand>
        <name>ATP</name>
        <dbReference type="ChEBI" id="CHEBI:30616"/>
    </ligand>
</feature>
<keyword evidence="7" id="KW-0677">Repeat</keyword>
<dbReference type="InterPro" id="IPR003599">
    <property type="entry name" value="Ig_sub"/>
</dbReference>
<organism evidence="29 30">
    <name type="scientific">Grus japonensis</name>
    <name type="common">Japanese crane</name>
    <name type="synonym">Red-crowned crane</name>
    <dbReference type="NCBI Taxonomy" id="30415"/>
    <lineage>
        <taxon>Eukaryota</taxon>
        <taxon>Metazoa</taxon>
        <taxon>Chordata</taxon>
        <taxon>Craniata</taxon>
        <taxon>Vertebrata</taxon>
        <taxon>Euteleostomi</taxon>
        <taxon>Archelosauria</taxon>
        <taxon>Archosauria</taxon>
        <taxon>Dinosauria</taxon>
        <taxon>Saurischia</taxon>
        <taxon>Theropoda</taxon>
        <taxon>Coelurosauria</taxon>
        <taxon>Aves</taxon>
        <taxon>Neognathae</taxon>
        <taxon>Neoaves</taxon>
        <taxon>Gruiformes</taxon>
        <taxon>Gruidae</taxon>
        <taxon>Grus</taxon>
    </lineage>
</organism>
<dbReference type="Pfam" id="PF13927">
    <property type="entry name" value="Ig_3"/>
    <property type="match status" value="1"/>
</dbReference>
<dbReference type="EMBL" id="BAAFJT010000034">
    <property type="protein sequence ID" value="GAB0201915.1"/>
    <property type="molecule type" value="Genomic_DNA"/>
</dbReference>
<evidence type="ECO:0000256" key="6">
    <source>
        <dbReference type="ARBA" id="ARBA00022692"/>
    </source>
</evidence>
<proteinExistence type="inferred from homology"/>
<dbReference type="GO" id="GO:0004714">
    <property type="term" value="F:transmembrane receptor protein tyrosine kinase activity"/>
    <property type="evidence" value="ECO:0007669"/>
    <property type="project" value="UniProtKB-EC"/>
</dbReference>
<evidence type="ECO:0000256" key="11">
    <source>
        <dbReference type="ARBA" id="ARBA00022989"/>
    </source>
</evidence>
<dbReference type="InterPro" id="IPR036179">
    <property type="entry name" value="Ig-like_dom_sf"/>
</dbReference>
<evidence type="ECO:0000256" key="17">
    <source>
        <dbReference type="ARBA" id="ARBA00023319"/>
    </source>
</evidence>
<accession>A0ABC9XXZ9</accession>
<evidence type="ECO:0000256" key="1">
    <source>
        <dbReference type="ARBA" id="ARBA00004479"/>
    </source>
</evidence>
<dbReference type="InterPro" id="IPR020635">
    <property type="entry name" value="Tyr_kinase_cat_dom"/>
</dbReference>
<evidence type="ECO:0000256" key="24">
    <source>
        <dbReference type="SAM" id="Phobius"/>
    </source>
</evidence>
<keyword evidence="5" id="KW-0808">Transferase</keyword>
<feature type="signal peptide" evidence="25">
    <location>
        <begin position="1"/>
        <end position="18"/>
    </location>
</feature>
<keyword evidence="12 24" id="KW-0472">Membrane</keyword>
<feature type="domain" description="Ig-like" evidence="27">
    <location>
        <begin position="23"/>
        <end position="122"/>
    </location>
</feature>
<evidence type="ECO:0000256" key="10">
    <source>
        <dbReference type="ARBA" id="ARBA00022840"/>
    </source>
</evidence>
<dbReference type="InterPro" id="IPR003961">
    <property type="entry name" value="FN3_dom"/>
</dbReference>
<dbReference type="PROSITE" id="PS50011">
    <property type="entry name" value="PROTEIN_KINASE_DOM"/>
    <property type="match status" value="1"/>
</dbReference>
<evidence type="ECO:0000256" key="13">
    <source>
        <dbReference type="ARBA" id="ARBA00023137"/>
    </source>
</evidence>
<dbReference type="SUPFAM" id="SSF49265">
    <property type="entry name" value="Fibronectin type III"/>
    <property type="match status" value="1"/>
</dbReference>
<dbReference type="PROSITE" id="PS50853">
    <property type="entry name" value="FN3"/>
    <property type="match status" value="2"/>
</dbReference>
<dbReference type="PROSITE" id="PS00107">
    <property type="entry name" value="PROTEIN_KINASE_ATP"/>
    <property type="match status" value="1"/>
</dbReference>
<evidence type="ECO:0000256" key="19">
    <source>
        <dbReference type="PIRSR" id="PIRSR000615-1"/>
    </source>
</evidence>
<evidence type="ECO:0000256" key="15">
    <source>
        <dbReference type="ARBA" id="ARBA00023170"/>
    </source>
</evidence>
<comment type="catalytic activity">
    <reaction evidence="18">
        <text>L-tyrosyl-[protein] + ATP = O-phospho-L-tyrosyl-[protein] + ADP + H(+)</text>
        <dbReference type="Rhea" id="RHEA:10596"/>
        <dbReference type="Rhea" id="RHEA-COMP:10136"/>
        <dbReference type="Rhea" id="RHEA-COMP:20101"/>
        <dbReference type="ChEBI" id="CHEBI:15378"/>
        <dbReference type="ChEBI" id="CHEBI:30616"/>
        <dbReference type="ChEBI" id="CHEBI:46858"/>
        <dbReference type="ChEBI" id="CHEBI:61978"/>
        <dbReference type="ChEBI" id="CHEBI:456216"/>
        <dbReference type="EC" id="2.7.10.1"/>
    </reaction>
</comment>
<dbReference type="PROSITE" id="PS50835">
    <property type="entry name" value="IG_LIKE"/>
    <property type="match status" value="2"/>
</dbReference>
<dbReference type="PANTHER" id="PTHR24416">
    <property type="entry name" value="TYROSINE-PROTEIN KINASE RECEPTOR"/>
    <property type="match status" value="1"/>
</dbReference>
<evidence type="ECO:0000256" key="20">
    <source>
        <dbReference type="PIRSR" id="PIRSR000615-2"/>
    </source>
</evidence>
<dbReference type="InterPro" id="IPR013783">
    <property type="entry name" value="Ig-like_fold"/>
</dbReference>
<keyword evidence="4" id="KW-0597">Phosphoprotein</keyword>
<evidence type="ECO:0000256" key="14">
    <source>
        <dbReference type="ARBA" id="ARBA00023157"/>
    </source>
</evidence>
<evidence type="ECO:0000256" key="21">
    <source>
        <dbReference type="PIRSR" id="PIRSR000615-3"/>
    </source>
</evidence>
<dbReference type="PROSITE" id="PS00109">
    <property type="entry name" value="PROTEIN_KINASE_TYR"/>
    <property type="match status" value="1"/>
</dbReference>
<feature type="domain" description="Protein kinase" evidence="26">
    <location>
        <begin position="513"/>
        <end position="797"/>
    </location>
</feature>
<dbReference type="InterPro" id="IPR007110">
    <property type="entry name" value="Ig-like_dom"/>
</dbReference>
<dbReference type="InterPro" id="IPR036116">
    <property type="entry name" value="FN3_sf"/>
</dbReference>
<dbReference type="AlphaFoldDB" id="A0ABC9XXZ9"/>
<evidence type="ECO:0000256" key="7">
    <source>
        <dbReference type="ARBA" id="ARBA00022737"/>
    </source>
</evidence>
<keyword evidence="15" id="KW-0675">Receptor</keyword>
<protein>
    <recommendedName>
        <fullName evidence="3">receptor protein-tyrosine kinase</fullName>
        <ecNumber evidence="3">2.7.10.1</ecNumber>
    </recommendedName>
</protein>
<evidence type="ECO:0000259" key="28">
    <source>
        <dbReference type="PROSITE" id="PS50853"/>
    </source>
</evidence>
<evidence type="ECO:0000256" key="23">
    <source>
        <dbReference type="SAM" id="MobiDB-lite"/>
    </source>
</evidence>
<evidence type="ECO:0000313" key="29">
    <source>
        <dbReference type="EMBL" id="GAB0201915.1"/>
    </source>
</evidence>
<dbReference type="InterPro" id="IPR001245">
    <property type="entry name" value="Ser-Thr/Tyr_kinase_cat_dom"/>
</dbReference>
<feature type="active site" description="Proton acceptor" evidence="19">
    <location>
        <position position="649"/>
    </location>
</feature>
<evidence type="ECO:0000256" key="18">
    <source>
        <dbReference type="ARBA" id="ARBA00051243"/>
    </source>
</evidence>
<dbReference type="SUPFAM" id="SSF56112">
    <property type="entry name" value="Protein kinase-like (PK-like)"/>
    <property type="match status" value="1"/>
</dbReference>
<evidence type="ECO:0000256" key="2">
    <source>
        <dbReference type="ARBA" id="ARBA00006692"/>
    </source>
</evidence>
<evidence type="ECO:0000256" key="9">
    <source>
        <dbReference type="ARBA" id="ARBA00022777"/>
    </source>
</evidence>
<name>A0ABC9XXZ9_GRUJA</name>
<keyword evidence="8 20" id="KW-0547">Nucleotide-binding</keyword>
<dbReference type="PIRSF" id="PIRSF000615">
    <property type="entry name" value="TyrPK_CSF1-R"/>
    <property type="match status" value="1"/>
</dbReference>
<dbReference type="SMART" id="SM00060">
    <property type="entry name" value="FN3"/>
    <property type="match status" value="2"/>
</dbReference>
<feature type="region of interest" description="Disordered" evidence="23">
    <location>
        <begin position="781"/>
        <end position="862"/>
    </location>
</feature>
<evidence type="ECO:0000256" key="3">
    <source>
        <dbReference type="ARBA" id="ARBA00011902"/>
    </source>
</evidence>
<feature type="domain" description="Ig-like" evidence="27">
    <location>
        <begin position="127"/>
        <end position="212"/>
    </location>
</feature>
<dbReference type="SUPFAM" id="SSF48726">
    <property type="entry name" value="Immunoglobulin"/>
    <property type="match status" value="2"/>
</dbReference>
<dbReference type="InterPro" id="IPR008266">
    <property type="entry name" value="Tyr_kinase_AS"/>
</dbReference>
<dbReference type="SMART" id="SM00219">
    <property type="entry name" value="TyrKc"/>
    <property type="match status" value="1"/>
</dbReference>
<dbReference type="PRINTS" id="PR00109">
    <property type="entry name" value="TYRKINASE"/>
</dbReference>
<feature type="chain" id="PRO_5044815809" description="receptor protein-tyrosine kinase" evidence="25">
    <location>
        <begin position="19"/>
        <end position="862"/>
    </location>
</feature>
<keyword evidence="21" id="KW-0479">Metal-binding</keyword>
<comment type="subcellular location">
    <subcellularLocation>
        <location evidence="1">Membrane</location>
        <topology evidence="1">Single-pass type I membrane protein</topology>
    </subcellularLocation>
</comment>
<keyword evidence="10 20" id="KW-0067">ATP-binding</keyword>
<dbReference type="CDD" id="cd00063">
    <property type="entry name" value="FN3"/>
    <property type="match status" value="2"/>
</dbReference>
<evidence type="ECO:0000259" key="27">
    <source>
        <dbReference type="PROSITE" id="PS50835"/>
    </source>
</evidence>
<dbReference type="GO" id="GO:0005524">
    <property type="term" value="F:ATP binding"/>
    <property type="evidence" value="ECO:0007669"/>
    <property type="project" value="UniProtKB-UniRule"/>
</dbReference>
<keyword evidence="14" id="KW-1015">Disulfide bond</keyword>
<dbReference type="SMART" id="SM00409">
    <property type="entry name" value="IG"/>
    <property type="match status" value="2"/>
</dbReference>
<dbReference type="Gene3D" id="1.10.510.10">
    <property type="entry name" value="Transferase(Phosphotransferase) domain 1"/>
    <property type="match status" value="1"/>
</dbReference>
<dbReference type="GO" id="GO:0016020">
    <property type="term" value="C:membrane"/>
    <property type="evidence" value="ECO:0007669"/>
    <property type="project" value="UniProtKB-SubCell"/>
</dbReference>
<feature type="domain" description="Fibronectin type-III" evidence="28">
    <location>
        <begin position="321"/>
        <end position="411"/>
    </location>
</feature>
<dbReference type="Gene3D" id="3.30.200.20">
    <property type="entry name" value="Phosphorylase Kinase, domain 1"/>
    <property type="match status" value="1"/>
</dbReference>
<keyword evidence="30" id="KW-1185">Reference proteome</keyword>
<dbReference type="Gene3D" id="2.60.40.10">
    <property type="entry name" value="Immunoglobulins"/>
    <property type="match status" value="4"/>
</dbReference>
<dbReference type="InterPro" id="IPR017441">
    <property type="entry name" value="Protein_kinase_ATP_BS"/>
</dbReference>
<evidence type="ECO:0000256" key="5">
    <source>
        <dbReference type="ARBA" id="ARBA00022679"/>
    </source>
</evidence>
<keyword evidence="9 29" id="KW-0418">Kinase</keyword>
<evidence type="ECO:0000256" key="25">
    <source>
        <dbReference type="SAM" id="SignalP"/>
    </source>
</evidence>
<feature type="compositionally biased region" description="Pro residues" evidence="23">
    <location>
        <begin position="819"/>
        <end position="829"/>
    </location>
</feature>
<dbReference type="InterPro" id="IPR011009">
    <property type="entry name" value="Kinase-like_dom_sf"/>
</dbReference>
<dbReference type="Pfam" id="PF00041">
    <property type="entry name" value="fn3"/>
    <property type="match status" value="1"/>
</dbReference>
<keyword evidence="25" id="KW-0732">Signal</keyword>
<dbReference type="FunFam" id="2.60.40.10:FF:000662">
    <property type="entry name" value="Tyrosine-protein kinase receptor UFO"/>
    <property type="match status" value="1"/>
</dbReference>